<dbReference type="OrthoDB" id="3643291at2759"/>
<sequence>MHLSTLLLGFFLSASAAPTANLGTPYPPLTPCTKDTRLKIAQTIIGAFNDPNDLNSIATLENAPFKPDGTIEFCINGAPCLRLGLNGAISKDVAAAARQAVARVDTIFTAYDNGTTVMDAEVTFGVGALGVPLPIKTAIYVPGVIDTQDCRIIDPPAYFTLPNEVAGFPVTPPTLPGLGLGTIPDVTVPS</sequence>
<feature type="chain" id="PRO_5025417314" evidence="1">
    <location>
        <begin position="17"/>
        <end position="190"/>
    </location>
</feature>
<protein>
    <submittedName>
        <fullName evidence="2">Uncharacterized protein</fullName>
    </submittedName>
</protein>
<accession>A0A6A6C1J5</accession>
<gene>
    <name evidence="2" type="ORF">M409DRAFT_59609</name>
</gene>
<dbReference type="GeneID" id="54567516"/>
<dbReference type="Proteomes" id="UP000799537">
    <property type="component" value="Unassembled WGS sequence"/>
</dbReference>
<name>A0A6A6C1J5_ZASCE</name>
<dbReference type="EMBL" id="ML993623">
    <property type="protein sequence ID" value="KAF2160815.1"/>
    <property type="molecule type" value="Genomic_DNA"/>
</dbReference>
<evidence type="ECO:0000256" key="1">
    <source>
        <dbReference type="SAM" id="SignalP"/>
    </source>
</evidence>
<reference evidence="2" key="1">
    <citation type="journal article" date="2020" name="Stud. Mycol.">
        <title>101 Dothideomycetes genomes: a test case for predicting lifestyles and emergence of pathogens.</title>
        <authorList>
            <person name="Haridas S."/>
            <person name="Albert R."/>
            <person name="Binder M."/>
            <person name="Bloem J."/>
            <person name="Labutti K."/>
            <person name="Salamov A."/>
            <person name="Andreopoulos B."/>
            <person name="Baker S."/>
            <person name="Barry K."/>
            <person name="Bills G."/>
            <person name="Bluhm B."/>
            <person name="Cannon C."/>
            <person name="Castanera R."/>
            <person name="Culley D."/>
            <person name="Daum C."/>
            <person name="Ezra D."/>
            <person name="Gonzalez J."/>
            <person name="Henrissat B."/>
            <person name="Kuo A."/>
            <person name="Liang C."/>
            <person name="Lipzen A."/>
            <person name="Lutzoni F."/>
            <person name="Magnuson J."/>
            <person name="Mondo S."/>
            <person name="Nolan M."/>
            <person name="Ohm R."/>
            <person name="Pangilinan J."/>
            <person name="Park H.-J."/>
            <person name="Ramirez L."/>
            <person name="Alfaro M."/>
            <person name="Sun H."/>
            <person name="Tritt A."/>
            <person name="Yoshinaga Y."/>
            <person name="Zwiers L.-H."/>
            <person name="Turgeon B."/>
            <person name="Goodwin S."/>
            <person name="Spatafora J."/>
            <person name="Crous P."/>
            <person name="Grigoriev I."/>
        </authorList>
    </citation>
    <scope>NUCLEOTIDE SEQUENCE</scope>
    <source>
        <strain evidence="2">ATCC 36951</strain>
    </source>
</reference>
<dbReference type="RefSeq" id="XP_033661704.1">
    <property type="nucleotide sequence ID" value="XM_033814244.1"/>
</dbReference>
<dbReference type="AlphaFoldDB" id="A0A6A6C1J5"/>
<keyword evidence="1" id="KW-0732">Signal</keyword>
<proteinExistence type="predicted"/>
<feature type="signal peptide" evidence="1">
    <location>
        <begin position="1"/>
        <end position="16"/>
    </location>
</feature>
<keyword evidence="3" id="KW-1185">Reference proteome</keyword>
<evidence type="ECO:0000313" key="3">
    <source>
        <dbReference type="Proteomes" id="UP000799537"/>
    </source>
</evidence>
<evidence type="ECO:0000313" key="2">
    <source>
        <dbReference type="EMBL" id="KAF2160815.1"/>
    </source>
</evidence>
<organism evidence="2 3">
    <name type="scientific">Zasmidium cellare ATCC 36951</name>
    <dbReference type="NCBI Taxonomy" id="1080233"/>
    <lineage>
        <taxon>Eukaryota</taxon>
        <taxon>Fungi</taxon>
        <taxon>Dikarya</taxon>
        <taxon>Ascomycota</taxon>
        <taxon>Pezizomycotina</taxon>
        <taxon>Dothideomycetes</taxon>
        <taxon>Dothideomycetidae</taxon>
        <taxon>Mycosphaerellales</taxon>
        <taxon>Mycosphaerellaceae</taxon>
        <taxon>Zasmidium</taxon>
    </lineage>
</organism>